<dbReference type="EMBL" id="JAVRJZ010000015">
    <property type="protein sequence ID" value="KAK2712041.1"/>
    <property type="molecule type" value="Genomic_DNA"/>
</dbReference>
<sequence>MVYFVIILLVFAGCEAYEAKYELVNGIPYNKDAPAHDEYPYCPPDKIIDIDGTEITIPCFCSQGEDGFLPIFYCNDIPNTDYITAYFDRPFPTYLAARITVSNSDTLEIPANVFADKQPIRITWTNNFIKSVDPNAFALTKPELEILEIQYEPELNDFPFTSLNGFPRLRELWLNNNNLSIISDLAEMSVPSLQIINLDFNNMAVEFPKLRFLPELRIISAEASELIGVSNDLPFEELQKLEEINFRGNKNIGSIQTGSFVFDQQTSINNIDLSNCGLVSVEPGAFAGLLSNTNVSLKDNLLTSLPEEAFRVMLETMIGGSGKLDLSGNDIVCCCDVNWLISNAGLEAALIGGKCAGGALINQLPLDYLAPLCPQMSSSSSLYS</sequence>
<evidence type="ECO:0008006" key="6">
    <source>
        <dbReference type="Google" id="ProtNLM"/>
    </source>
</evidence>
<keyword evidence="5" id="KW-1185">Reference proteome</keyword>
<evidence type="ECO:0000313" key="4">
    <source>
        <dbReference type="EMBL" id="KAK2712041.1"/>
    </source>
</evidence>
<comment type="caution">
    <text evidence="4">The sequence shown here is derived from an EMBL/GenBank/DDBJ whole genome shotgun (WGS) entry which is preliminary data.</text>
</comment>
<evidence type="ECO:0000256" key="2">
    <source>
        <dbReference type="ARBA" id="ARBA00022737"/>
    </source>
</evidence>
<dbReference type="Proteomes" id="UP001187531">
    <property type="component" value="Unassembled WGS sequence"/>
</dbReference>
<dbReference type="SMART" id="SM00369">
    <property type="entry name" value="LRR_TYP"/>
    <property type="match status" value="2"/>
</dbReference>
<proteinExistence type="predicted"/>
<evidence type="ECO:0000256" key="3">
    <source>
        <dbReference type="SAM" id="SignalP"/>
    </source>
</evidence>
<evidence type="ECO:0000256" key="1">
    <source>
        <dbReference type="ARBA" id="ARBA00022614"/>
    </source>
</evidence>
<evidence type="ECO:0000313" key="5">
    <source>
        <dbReference type="Proteomes" id="UP001187531"/>
    </source>
</evidence>
<organism evidence="4 5">
    <name type="scientific">Artemia franciscana</name>
    <name type="common">Brine shrimp</name>
    <name type="synonym">Artemia sanfranciscana</name>
    <dbReference type="NCBI Taxonomy" id="6661"/>
    <lineage>
        <taxon>Eukaryota</taxon>
        <taxon>Metazoa</taxon>
        <taxon>Ecdysozoa</taxon>
        <taxon>Arthropoda</taxon>
        <taxon>Crustacea</taxon>
        <taxon>Branchiopoda</taxon>
        <taxon>Anostraca</taxon>
        <taxon>Artemiidae</taxon>
        <taxon>Artemia</taxon>
    </lineage>
</organism>
<keyword evidence="1" id="KW-0433">Leucine-rich repeat</keyword>
<feature type="signal peptide" evidence="3">
    <location>
        <begin position="1"/>
        <end position="16"/>
    </location>
</feature>
<feature type="chain" id="PRO_5041722139" description="Oplophorus-luciferin 2-monooxygenase non-catalytic subunit" evidence="3">
    <location>
        <begin position="17"/>
        <end position="384"/>
    </location>
</feature>
<dbReference type="InterPro" id="IPR032675">
    <property type="entry name" value="LRR_dom_sf"/>
</dbReference>
<dbReference type="PANTHER" id="PTHR24366:SF96">
    <property type="entry name" value="LEUCINE RICH REPEAT CONTAINING 53"/>
    <property type="match status" value="1"/>
</dbReference>
<dbReference type="Gene3D" id="3.80.10.10">
    <property type="entry name" value="Ribonuclease Inhibitor"/>
    <property type="match status" value="1"/>
</dbReference>
<protein>
    <recommendedName>
        <fullName evidence="6">Oplophorus-luciferin 2-monooxygenase non-catalytic subunit</fullName>
    </recommendedName>
</protein>
<dbReference type="AlphaFoldDB" id="A0AA88HQI3"/>
<keyword evidence="2" id="KW-0677">Repeat</keyword>
<dbReference type="PANTHER" id="PTHR24366">
    <property type="entry name" value="IG(IMMUNOGLOBULIN) AND LRR(LEUCINE RICH REPEAT) DOMAINS"/>
    <property type="match status" value="1"/>
</dbReference>
<reference evidence="4" key="1">
    <citation type="submission" date="2023-07" db="EMBL/GenBank/DDBJ databases">
        <title>Chromosome-level genome assembly of Artemia franciscana.</title>
        <authorList>
            <person name="Jo E."/>
        </authorList>
    </citation>
    <scope>NUCLEOTIDE SEQUENCE</scope>
    <source>
        <tissue evidence="4">Whole body</tissue>
    </source>
</reference>
<dbReference type="PROSITE" id="PS51450">
    <property type="entry name" value="LRR"/>
    <property type="match status" value="1"/>
</dbReference>
<keyword evidence="3" id="KW-0732">Signal</keyword>
<accession>A0AA88HQI3</accession>
<gene>
    <name evidence="4" type="ORF">QYM36_010915</name>
</gene>
<dbReference type="SUPFAM" id="SSF52058">
    <property type="entry name" value="L domain-like"/>
    <property type="match status" value="1"/>
</dbReference>
<dbReference type="Pfam" id="PF00560">
    <property type="entry name" value="LRR_1"/>
    <property type="match status" value="1"/>
</dbReference>
<dbReference type="InterPro" id="IPR001611">
    <property type="entry name" value="Leu-rich_rpt"/>
</dbReference>
<dbReference type="InterPro" id="IPR003591">
    <property type="entry name" value="Leu-rich_rpt_typical-subtyp"/>
</dbReference>
<name>A0AA88HQI3_ARTSF</name>